<dbReference type="InterPro" id="IPR034733">
    <property type="entry name" value="AcCoA_carboxyl_beta"/>
</dbReference>
<comment type="subcellular location">
    <subcellularLocation>
        <location evidence="5">Cytoplasm</location>
    </subcellularLocation>
</comment>
<dbReference type="Pfam" id="PF01039">
    <property type="entry name" value="Carboxyl_trans"/>
    <property type="match status" value="1"/>
</dbReference>
<keyword evidence="5" id="KW-0547">Nucleotide-binding</keyword>
<feature type="binding site" evidence="5">
    <location>
        <position position="50"/>
    </location>
    <ligand>
        <name>Zn(2+)</name>
        <dbReference type="ChEBI" id="CHEBI:29105"/>
    </ligand>
</feature>
<keyword evidence="5" id="KW-0479">Metal-binding</keyword>
<feature type="binding site" evidence="5">
    <location>
        <position position="29"/>
    </location>
    <ligand>
        <name>Zn(2+)</name>
        <dbReference type="ChEBI" id="CHEBI:29105"/>
    </ligand>
</feature>
<name>A0ABY4P8Z5_9LACO</name>
<proteinExistence type="inferred from homology"/>
<evidence type="ECO:0000259" key="6">
    <source>
        <dbReference type="PROSITE" id="PS50980"/>
    </source>
</evidence>
<dbReference type="PANTHER" id="PTHR42995">
    <property type="entry name" value="ACETYL-COENZYME A CARBOXYLASE CARBOXYL TRANSFERASE SUBUNIT BETA, CHLOROPLASTIC"/>
    <property type="match status" value="1"/>
</dbReference>
<comment type="similarity">
    <text evidence="5">Belongs to the AccD/PCCB family.</text>
</comment>
<feature type="domain" description="CoA carboxyltransferase N-terminal" evidence="6">
    <location>
        <begin position="25"/>
        <end position="284"/>
    </location>
</feature>
<keyword evidence="5" id="KW-0275">Fatty acid biosynthesis</keyword>
<dbReference type="PROSITE" id="PS50980">
    <property type="entry name" value="COA_CT_NTER"/>
    <property type="match status" value="1"/>
</dbReference>
<dbReference type="SUPFAM" id="SSF52096">
    <property type="entry name" value="ClpP/crotonase"/>
    <property type="match status" value="1"/>
</dbReference>
<evidence type="ECO:0000256" key="1">
    <source>
        <dbReference type="ARBA" id="ARBA00022516"/>
    </source>
</evidence>
<keyword evidence="5" id="KW-0963">Cytoplasm</keyword>
<evidence type="ECO:0000313" key="8">
    <source>
        <dbReference type="Proteomes" id="UP000831495"/>
    </source>
</evidence>
<dbReference type="Proteomes" id="UP000831495">
    <property type="component" value="Chromosome"/>
</dbReference>
<evidence type="ECO:0000256" key="2">
    <source>
        <dbReference type="ARBA" id="ARBA00022679"/>
    </source>
</evidence>
<keyword evidence="5" id="KW-0067">ATP-binding</keyword>
<comment type="function">
    <text evidence="5">Component of the acetyl coenzyme A carboxylase (ACC) complex. Biotin carboxylase (BC) catalyzes the carboxylation of biotin on its carrier protein (BCCP) and then the CO(2) group is transferred by the transcarboxylase to acetyl-CoA to form malonyl-CoA.</text>
</comment>
<reference evidence="7" key="1">
    <citation type="journal article" date="2022" name="Int. J. Syst. Evol. Microbiol.">
        <title>Apilactobacillus apisilvae sp. nov., Nicolia spurrieriana gen. nov. sp. nov., Bombilactobacillus folatiphilus sp. nov. and Bombilactobacillus thymidiniphilus sp. nov., four new lactic acid bacterial isolates from stingless bees Tetragonula carbonaria and Austroplebeia australis.</title>
        <authorList>
            <person name="Oliphant S.A."/>
            <person name="Watson-Haigh N.S."/>
            <person name="Sumby K.M."/>
            <person name="Gardner J."/>
            <person name="Groom S."/>
            <person name="Jiranek V."/>
        </authorList>
    </citation>
    <scope>NUCLEOTIDE SEQUENCE</scope>
    <source>
        <strain evidence="7">SG4_D2</strain>
    </source>
</reference>
<dbReference type="InterPro" id="IPR029045">
    <property type="entry name" value="ClpP/crotonase-like_dom_sf"/>
</dbReference>
<keyword evidence="8" id="KW-1185">Reference proteome</keyword>
<evidence type="ECO:0000256" key="3">
    <source>
        <dbReference type="ARBA" id="ARBA00022771"/>
    </source>
</evidence>
<dbReference type="PANTHER" id="PTHR42995:SF5">
    <property type="entry name" value="ACETYL-COENZYME A CARBOXYLASE CARBOXYL TRANSFERASE SUBUNIT BETA, CHLOROPLASTIC"/>
    <property type="match status" value="1"/>
</dbReference>
<dbReference type="PRINTS" id="PR01070">
    <property type="entry name" value="ACCCTRFRASEB"/>
</dbReference>
<comment type="pathway">
    <text evidence="5">Lipid metabolism; malonyl-CoA biosynthesis; malonyl-CoA from acetyl-CoA: step 1/1.</text>
</comment>
<feature type="binding site" evidence="5">
    <location>
        <position position="47"/>
    </location>
    <ligand>
        <name>Zn(2+)</name>
        <dbReference type="ChEBI" id="CHEBI:29105"/>
    </ligand>
</feature>
<comment type="subunit">
    <text evidence="5">Acetyl-CoA carboxylase is a heterohexamer composed of biotin carboxyl carrier protein (AccB), biotin carboxylase (AccC) and two subunits each of ACCase subunit alpha (AccA) and ACCase subunit beta (AccD).</text>
</comment>
<accession>A0ABY4P8Z5</accession>
<gene>
    <name evidence="5" type="primary">accD</name>
    <name evidence="7" type="ORF">MOO45_07645</name>
</gene>
<keyword evidence="2 5" id="KW-0808">Transferase</keyword>
<feature type="binding site" evidence="5">
    <location>
        <position position="32"/>
    </location>
    <ligand>
        <name>Zn(2+)</name>
        <dbReference type="ChEBI" id="CHEBI:29105"/>
    </ligand>
</feature>
<evidence type="ECO:0000256" key="5">
    <source>
        <dbReference type="HAMAP-Rule" id="MF_01395"/>
    </source>
</evidence>
<keyword evidence="5" id="KW-0862">Zinc</keyword>
<dbReference type="InterPro" id="IPR011762">
    <property type="entry name" value="COA_CT_N"/>
</dbReference>
<dbReference type="HAMAP" id="MF_01395">
    <property type="entry name" value="AcetylCoA_CT_beta"/>
    <property type="match status" value="1"/>
</dbReference>
<comment type="caution">
    <text evidence="5">Lacks conserved residue(s) required for the propagation of feature annotation.</text>
</comment>
<dbReference type="Gene3D" id="3.90.226.10">
    <property type="entry name" value="2-enoyl-CoA Hydratase, Chain A, domain 1"/>
    <property type="match status" value="1"/>
</dbReference>
<keyword evidence="5" id="KW-0276">Fatty acid metabolism</keyword>
<dbReference type="EC" id="2.1.3.15" evidence="5"/>
<evidence type="ECO:0000313" key="7">
    <source>
        <dbReference type="EMBL" id="UQS82049.1"/>
    </source>
</evidence>
<dbReference type="RefSeq" id="WP_249514319.1">
    <property type="nucleotide sequence ID" value="NZ_CP093366.1"/>
</dbReference>
<protein>
    <recommendedName>
        <fullName evidence="5">Acetyl-coenzyme A carboxylase carboxyl transferase subunit beta</fullName>
        <shortName evidence="5">ACCase subunit beta</shortName>
        <shortName evidence="5">Acetyl-CoA carboxylase carboxyltransferase subunit beta</shortName>
        <ecNumber evidence="5">2.1.3.15</ecNumber>
    </recommendedName>
</protein>
<comment type="cofactor">
    <cofactor evidence="5">
        <name>Zn(2+)</name>
        <dbReference type="ChEBI" id="CHEBI:29105"/>
    </cofactor>
    <text evidence="5">Binds 1 zinc ion per subunit.</text>
</comment>
<dbReference type="InterPro" id="IPR000438">
    <property type="entry name" value="Acetyl_CoA_COase_Trfase_b_su"/>
</dbReference>
<dbReference type="GO" id="GO:0016740">
    <property type="term" value="F:transferase activity"/>
    <property type="evidence" value="ECO:0007669"/>
    <property type="project" value="UniProtKB-KW"/>
</dbReference>
<organism evidence="7 8">
    <name type="scientific">Bombilactobacillus folatiphilus</name>
    <dbReference type="NCBI Taxonomy" id="2923362"/>
    <lineage>
        <taxon>Bacteria</taxon>
        <taxon>Bacillati</taxon>
        <taxon>Bacillota</taxon>
        <taxon>Bacilli</taxon>
        <taxon>Lactobacillales</taxon>
        <taxon>Lactobacillaceae</taxon>
        <taxon>Bombilactobacillus</taxon>
    </lineage>
</organism>
<comment type="catalytic activity">
    <reaction evidence="5">
        <text>N(6)-carboxybiotinyl-L-lysyl-[protein] + acetyl-CoA = N(6)-biotinyl-L-lysyl-[protein] + malonyl-CoA</text>
        <dbReference type="Rhea" id="RHEA:54728"/>
        <dbReference type="Rhea" id="RHEA-COMP:10505"/>
        <dbReference type="Rhea" id="RHEA-COMP:10506"/>
        <dbReference type="ChEBI" id="CHEBI:57288"/>
        <dbReference type="ChEBI" id="CHEBI:57384"/>
        <dbReference type="ChEBI" id="CHEBI:83144"/>
        <dbReference type="ChEBI" id="CHEBI:83145"/>
        <dbReference type="EC" id="2.1.3.15"/>
    </reaction>
</comment>
<sequence length="284" mass="31839">MSENHFAPHPSQALNSYHQNVPRGIFRYCPHCGLKFYFRRAGKYQMCPECGYGFRVNAHQRLKMLTKVFEEWDKDVTTTDPLDFPDYQDKLRKARSKTKLSDSVLTGKAQIKDHEVALGIMDPNFIMGSLGTATGERLTRLFEQATQQQLPVVLLTASGGARMQEGIHSLMQMAKVSQAVNAHRQAGLLYIVILMDPTTGGVTASFASQADITLAEPKALLGFAGRRVIEQTINRQLPPDFQSVENAYQNGFIDALVPRTQQVAKLDQLLTIFEAQKWGGFHHE</sequence>
<keyword evidence="3 5" id="KW-0863">Zinc-finger</keyword>
<evidence type="ECO:0000256" key="4">
    <source>
        <dbReference type="ARBA" id="ARBA00023098"/>
    </source>
</evidence>
<keyword evidence="4 5" id="KW-0443">Lipid metabolism</keyword>
<keyword evidence="1 5" id="KW-0444">Lipid biosynthesis</keyword>
<dbReference type="EMBL" id="CP093366">
    <property type="protein sequence ID" value="UQS82049.1"/>
    <property type="molecule type" value="Genomic_DNA"/>
</dbReference>